<dbReference type="EMBL" id="MU003538">
    <property type="protein sequence ID" value="KAF2464276.1"/>
    <property type="molecule type" value="Genomic_DNA"/>
</dbReference>
<evidence type="ECO:0000313" key="1">
    <source>
        <dbReference type="EMBL" id="KAF2464276.1"/>
    </source>
</evidence>
<gene>
    <name evidence="1" type="ORF">BDR25DRAFT_361780</name>
</gene>
<evidence type="ECO:0000313" key="2">
    <source>
        <dbReference type="Proteomes" id="UP000799755"/>
    </source>
</evidence>
<name>A0ACB6QBK6_9PLEO</name>
<dbReference type="Proteomes" id="UP000799755">
    <property type="component" value="Unassembled WGS sequence"/>
</dbReference>
<sequence>MLEHGTYMDEECMSSMKENGVVLIHTRTVIHEVLKNRNLLKTNPKKPAEASDQIALSADLDFLRLTQLVCAADSITPLTAIEAATVISAKKLGPQTLLSGLLKEGDDADIIAVDGNLLEDAAFLNRLDRITYVLWFVPTDEHFRKIPSLPPTWSHLSIKTYHSHLHRLFRVSSETVPTNLHLTRTEHHQWIAAEAYSVANTYLLKLQGTRRTTSPFQHDTAITPLCIIFLPFSTKCNPSIYRLPPNISLPSFIIVPLSYCNISLPYTSPPPLIPYHLLCTTKQYGVYNCPEDKLAEENQVYSRDKETMGWHVMQHVGDPRKFTIVERYLKEGVSDYFRFRHERRIDLLTHDVDPEVSSRGTYHTSSSFKGIDPLLDKPRDLRRSNELDTGANAAGAHYHEDARQDTSIDTMYDDAKFKRLYSLVLCFNMKYILILFVHSLFLEVRTANFAHEHHAKHLCTLDSFALHNRDLEFAAYPPQKSSDSPIHIKTMPRSPRSATASSTSHNGSLSFRTQRYRIPHIDEMKNS</sequence>
<proteinExistence type="predicted"/>
<keyword evidence="2" id="KW-1185">Reference proteome</keyword>
<protein>
    <submittedName>
        <fullName evidence="1">Uncharacterized protein</fullName>
    </submittedName>
</protein>
<reference evidence="1" key="1">
    <citation type="journal article" date="2020" name="Stud. Mycol.">
        <title>101 Dothideomycetes genomes: a test case for predicting lifestyles and emergence of pathogens.</title>
        <authorList>
            <person name="Haridas S."/>
            <person name="Albert R."/>
            <person name="Binder M."/>
            <person name="Bloem J."/>
            <person name="Labutti K."/>
            <person name="Salamov A."/>
            <person name="Andreopoulos B."/>
            <person name="Baker S."/>
            <person name="Barry K."/>
            <person name="Bills G."/>
            <person name="Bluhm B."/>
            <person name="Cannon C."/>
            <person name="Castanera R."/>
            <person name="Culley D."/>
            <person name="Daum C."/>
            <person name="Ezra D."/>
            <person name="Gonzalez J."/>
            <person name="Henrissat B."/>
            <person name="Kuo A."/>
            <person name="Liang C."/>
            <person name="Lipzen A."/>
            <person name="Lutzoni F."/>
            <person name="Magnuson J."/>
            <person name="Mondo S."/>
            <person name="Nolan M."/>
            <person name="Ohm R."/>
            <person name="Pangilinan J."/>
            <person name="Park H.-J."/>
            <person name="Ramirez L."/>
            <person name="Alfaro M."/>
            <person name="Sun H."/>
            <person name="Tritt A."/>
            <person name="Yoshinaga Y."/>
            <person name="Zwiers L.-H."/>
            <person name="Turgeon B."/>
            <person name="Goodwin S."/>
            <person name="Spatafora J."/>
            <person name="Crous P."/>
            <person name="Grigoriev I."/>
        </authorList>
    </citation>
    <scope>NUCLEOTIDE SEQUENCE</scope>
    <source>
        <strain evidence="1">ATCC 200398</strain>
    </source>
</reference>
<comment type="caution">
    <text evidence="1">The sequence shown here is derived from an EMBL/GenBank/DDBJ whole genome shotgun (WGS) entry which is preliminary data.</text>
</comment>
<organism evidence="1 2">
    <name type="scientific">Lindgomyces ingoldianus</name>
    <dbReference type="NCBI Taxonomy" id="673940"/>
    <lineage>
        <taxon>Eukaryota</taxon>
        <taxon>Fungi</taxon>
        <taxon>Dikarya</taxon>
        <taxon>Ascomycota</taxon>
        <taxon>Pezizomycotina</taxon>
        <taxon>Dothideomycetes</taxon>
        <taxon>Pleosporomycetidae</taxon>
        <taxon>Pleosporales</taxon>
        <taxon>Lindgomycetaceae</taxon>
        <taxon>Lindgomyces</taxon>
    </lineage>
</organism>
<accession>A0ACB6QBK6</accession>